<keyword evidence="8" id="KW-0539">Nucleus</keyword>
<comment type="subcellular location">
    <subcellularLocation>
        <location evidence="2">Cytoplasm</location>
    </subcellularLocation>
    <subcellularLocation>
        <location evidence="1">Nucleus</location>
    </subcellularLocation>
</comment>
<evidence type="ECO:0000256" key="5">
    <source>
        <dbReference type="ARBA" id="ARBA00015043"/>
    </source>
</evidence>
<evidence type="ECO:0000313" key="14">
    <source>
        <dbReference type="EMBL" id="KAK7465618.1"/>
    </source>
</evidence>
<comment type="caution">
    <text evidence="14">The sequence shown here is derived from an EMBL/GenBank/DDBJ whole genome shotgun (WGS) entry which is preliminary data.</text>
</comment>
<dbReference type="Pfam" id="PF00583">
    <property type="entry name" value="Acetyltransf_1"/>
    <property type="match status" value="1"/>
</dbReference>
<evidence type="ECO:0000256" key="2">
    <source>
        <dbReference type="ARBA" id="ARBA00004496"/>
    </source>
</evidence>
<sequence>MGVRLANKANSSEIQLKINGHLDAYRTTCYSAEELSNSLREKLWSIFEENMFELYTKSSFGWDPEQKRKELFDPLSRFIVLFSSGQVEQVAGFCMFRFEYEDGVDILYCYELQICSSWKRQNLGRYLMNSLSVIGTAWRMEKIMLTVFLANSEARSFYRAIGFTLDPSSPDAELEEVEAEGAAEDREEEEAVDYEILFKTC</sequence>
<evidence type="ECO:0000256" key="4">
    <source>
        <dbReference type="ARBA" id="ARBA00012950"/>
    </source>
</evidence>
<protein>
    <recommendedName>
        <fullName evidence="5">N-alpha-acetyltransferase 40</fullName>
        <ecNumber evidence="4">2.3.1.257</ecNumber>
    </recommendedName>
</protein>
<dbReference type="Proteomes" id="UP001498398">
    <property type="component" value="Unassembled WGS sequence"/>
</dbReference>
<comment type="similarity">
    <text evidence="3">Belongs to the acetyltransferase family. NAA40 subfamily.</text>
</comment>
<comment type="catalytic activity">
    <reaction evidence="11">
        <text>N-terminal L-seryl-[histone H4] + acetyl-CoA = N-terminal N(alpha)-acetyl-L-seryl-[histone H4] + CoA + H(+)</text>
        <dbReference type="Rhea" id="RHEA:50596"/>
        <dbReference type="Rhea" id="RHEA-COMP:12740"/>
        <dbReference type="Rhea" id="RHEA-COMP:12743"/>
        <dbReference type="ChEBI" id="CHEBI:15378"/>
        <dbReference type="ChEBI" id="CHEBI:57287"/>
        <dbReference type="ChEBI" id="CHEBI:57288"/>
        <dbReference type="ChEBI" id="CHEBI:64738"/>
        <dbReference type="ChEBI" id="CHEBI:83690"/>
        <dbReference type="EC" id="2.3.1.257"/>
    </reaction>
</comment>
<evidence type="ECO:0000256" key="8">
    <source>
        <dbReference type="ARBA" id="ARBA00023242"/>
    </source>
</evidence>
<dbReference type="PANTHER" id="PTHR20531:SF1">
    <property type="entry name" value="N-ALPHA-ACETYLTRANSFERASE 40"/>
    <property type="match status" value="1"/>
</dbReference>
<evidence type="ECO:0000259" key="12">
    <source>
        <dbReference type="PROSITE" id="PS51186"/>
    </source>
</evidence>
<keyword evidence="7" id="KW-0808">Transferase</keyword>
<dbReference type="PROSITE" id="PS51186">
    <property type="entry name" value="GNAT"/>
    <property type="match status" value="1"/>
</dbReference>
<evidence type="ECO:0000256" key="7">
    <source>
        <dbReference type="ARBA" id="ARBA00022679"/>
    </source>
</evidence>
<keyword evidence="9" id="KW-0012">Acyltransferase</keyword>
<evidence type="ECO:0000256" key="3">
    <source>
        <dbReference type="ARBA" id="ARBA00008870"/>
    </source>
</evidence>
<dbReference type="SUPFAM" id="SSF55729">
    <property type="entry name" value="Acyl-CoA N-acyltransferases (Nat)"/>
    <property type="match status" value="1"/>
</dbReference>
<dbReference type="EC" id="2.3.1.257" evidence="4"/>
<comment type="catalytic activity">
    <reaction evidence="10">
        <text>N-terminal L-seryl-[histone H2A] + acetyl-CoA = N-terminal N(alpha)-acetyl-L-seryl-[histone H2A] + CoA + H(+)</text>
        <dbReference type="Rhea" id="RHEA:50600"/>
        <dbReference type="Rhea" id="RHEA-COMP:12742"/>
        <dbReference type="Rhea" id="RHEA-COMP:12744"/>
        <dbReference type="ChEBI" id="CHEBI:15378"/>
        <dbReference type="ChEBI" id="CHEBI:57287"/>
        <dbReference type="ChEBI" id="CHEBI:57288"/>
        <dbReference type="ChEBI" id="CHEBI:64738"/>
        <dbReference type="ChEBI" id="CHEBI:83690"/>
        <dbReference type="EC" id="2.3.1.257"/>
    </reaction>
</comment>
<evidence type="ECO:0000256" key="9">
    <source>
        <dbReference type="ARBA" id="ARBA00023315"/>
    </source>
</evidence>
<dbReference type="Gene3D" id="3.40.630.30">
    <property type="match status" value="1"/>
</dbReference>
<dbReference type="EMBL" id="JBANRG010000009">
    <property type="protein sequence ID" value="KAK7463650.1"/>
    <property type="molecule type" value="Genomic_DNA"/>
</dbReference>
<keyword evidence="6" id="KW-0963">Cytoplasm</keyword>
<dbReference type="EMBL" id="JBANRG010000006">
    <property type="protein sequence ID" value="KAK7465618.1"/>
    <property type="molecule type" value="Genomic_DNA"/>
</dbReference>
<accession>A0ABR1JT72</accession>
<dbReference type="InterPro" id="IPR039949">
    <property type="entry name" value="NAA40"/>
</dbReference>
<dbReference type="InterPro" id="IPR016181">
    <property type="entry name" value="Acyl_CoA_acyltransferase"/>
</dbReference>
<keyword evidence="15" id="KW-1185">Reference proteome</keyword>
<organism evidence="14 15">
    <name type="scientific">Marasmiellus scandens</name>
    <dbReference type="NCBI Taxonomy" id="2682957"/>
    <lineage>
        <taxon>Eukaryota</taxon>
        <taxon>Fungi</taxon>
        <taxon>Dikarya</taxon>
        <taxon>Basidiomycota</taxon>
        <taxon>Agaricomycotina</taxon>
        <taxon>Agaricomycetes</taxon>
        <taxon>Agaricomycetidae</taxon>
        <taxon>Agaricales</taxon>
        <taxon>Marasmiineae</taxon>
        <taxon>Omphalotaceae</taxon>
        <taxon>Marasmiellus</taxon>
    </lineage>
</organism>
<reference evidence="14 15" key="1">
    <citation type="submission" date="2024-01" db="EMBL/GenBank/DDBJ databases">
        <title>A draft genome for the cacao thread blight pathogen Marasmiellus scandens.</title>
        <authorList>
            <person name="Baruah I.K."/>
            <person name="Leung J."/>
            <person name="Bukari Y."/>
            <person name="Amoako-Attah I."/>
            <person name="Meinhardt L.W."/>
            <person name="Bailey B.A."/>
            <person name="Cohen S.P."/>
        </authorList>
    </citation>
    <scope>NUCLEOTIDE SEQUENCE [LARGE SCALE GENOMIC DNA]</scope>
    <source>
        <strain evidence="14 15">GH-19</strain>
    </source>
</reference>
<feature type="domain" description="N-acetyltransferase" evidence="12">
    <location>
        <begin position="41"/>
        <end position="184"/>
    </location>
</feature>
<proteinExistence type="inferred from homology"/>
<gene>
    <name evidence="14" type="ORF">VKT23_005591</name>
    <name evidence="13" type="ORF">VKT23_006994</name>
</gene>
<evidence type="ECO:0000256" key="1">
    <source>
        <dbReference type="ARBA" id="ARBA00004123"/>
    </source>
</evidence>
<dbReference type="InterPro" id="IPR000182">
    <property type="entry name" value="GNAT_dom"/>
</dbReference>
<dbReference type="PANTHER" id="PTHR20531">
    <property type="entry name" value="N-ALPHA-ACETYLTRANSFERASE 40"/>
    <property type="match status" value="1"/>
</dbReference>
<name>A0ABR1JT72_9AGAR</name>
<evidence type="ECO:0000313" key="15">
    <source>
        <dbReference type="Proteomes" id="UP001498398"/>
    </source>
</evidence>
<evidence type="ECO:0000256" key="10">
    <source>
        <dbReference type="ARBA" id="ARBA00047821"/>
    </source>
</evidence>
<evidence type="ECO:0000313" key="13">
    <source>
        <dbReference type="EMBL" id="KAK7463650.1"/>
    </source>
</evidence>
<evidence type="ECO:0000256" key="6">
    <source>
        <dbReference type="ARBA" id="ARBA00022490"/>
    </source>
</evidence>
<evidence type="ECO:0000256" key="11">
    <source>
        <dbReference type="ARBA" id="ARBA00049524"/>
    </source>
</evidence>